<dbReference type="PANTHER" id="PTHR33505:SF4">
    <property type="entry name" value="PROTEIN PREY, MITOCHONDRIAL"/>
    <property type="match status" value="1"/>
</dbReference>
<dbReference type="AlphaFoldDB" id="A0A2N9LCF2"/>
<organism evidence="2 3">
    <name type="scientific">Candidatus Sulfuritelmatomonas gaucii</name>
    <dbReference type="NCBI Taxonomy" id="2043161"/>
    <lineage>
        <taxon>Bacteria</taxon>
        <taxon>Pseudomonadati</taxon>
        <taxon>Acidobacteriota</taxon>
        <taxon>Terriglobia</taxon>
        <taxon>Terriglobales</taxon>
        <taxon>Acidobacteriaceae</taxon>
        <taxon>Candidatus Sulfuritelmatomonas</taxon>
    </lineage>
</organism>
<sequence length="75" mass="8224">MLEKQLPPPVFDPALLPQLACPACHSDLHLNASRLICAECRRAYPVIDGIPVLIVERAENLVDQSKGEDPAPRNP</sequence>
<dbReference type="Pfam" id="PF03966">
    <property type="entry name" value="Trm112p"/>
    <property type="match status" value="1"/>
</dbReference>
<proteinExistence type="inferred from homology"/>
<name>A0A2N9LCF2_9BACT</name>
<dbReference type="SUPFAM" id="SSF158997">
    <property type="entry name" value="Trm112p-like"/>
    <property type="match status" value="1"/>
</dbReference>
<dbReference type="PANTHER" id="PTHR33505">
    <property type="entry name" value="ZGC:162634"/>
    <property type="match status" value="1"/>
</dbReference>
<dbReference type="Proteomes" id="UP000239735">
    <property type="component" value="Unassembled WGS sequence"/>
</dbReference>
<accession>A0A2N9LCF2</accession>
<dbReference type="InterPro" id="IPR005651">
    <property type="entry name" value="Trm112-like"/>
</dbReference>
<evidence type="ECO:0000256" key="1">
    <source>
        <dbReference type="HAMAP-Rule" id="MF_01187"/>
    </source>
</evidence>
<dbReference type="HAMAP" id="MF_01187">
    <property type="entry name" value="UPF0434"/>
    <property type="match status" value="1"/>
</dbReference>
<dbReference type="Gene3D" id="2.20.25.10">
    <property type="match status" value="1"/>
</dbReference>
<comment type="similarity">
    <text evidence="1">Belongs to the UPF0434 family.</text>
</comment>
<protein>
    <recommendedName>
        <fullName evidence="1">UPF0434 protein SBA5_30133</fullName>
    </recommendedName>
</protein>
<evidence type="ECO:0000313" key="3">
    <source>
        <dbReference type="Proteomes" id="UP000239735"/>
    </source>
</evidence>
<dbReference type="EMBL" id="OKRB01000086">
    <property type="protein sequence ID" value="SPE20928.1"/>
    <property type="molecule type" value="Genomic_DNA"/>
</dbReference>
<reference evidence="3" key="1">
    <citation type="submission" date="2018-02" db="EMBL/GenBank/DDBJ databases">
        <authorList>
            <person name="Hausmann B."/>
        </authorList>
    </citation>
    <scope>NUCLEOTIDE SEQUENCE [LARGE SCALE GENOMIC DNA]</scope>
    <source>
        <strain evidence="3">Peat soil MAG SbA5</strain>
    </source>
</reference>
<gene>
    <name evidence="2" type="ORF">SBA5_30133</name>
</gene>
<evidence type="ECO:0000313" key="2">
    <source>
        <dbReference type="EMBL" id="SPE20928.1"/>
    </source>
</evidence>
<dbReference type="OrthoDB" id="9812205at2"/>